<reference evidence="2" key="1">
    <citation type="submission" date="2019-03" db="EMBL/GenBank/DDBJ databases">
        <authorList>
            <person name="Danneels B."/>
        </authorList>
    </citation>
    <scope>NUCLEOTIDE SEQUENCE</scope>
</reference>
<evidence type="ECO:0000259" key="1">
    <source>
        <dbReference type="Pfam" id="PF22479"/>
    </source>
</evidence>
<evidence type="ECO:0000313" key="2">
    <source>
        <dbReference type="EMBL" id="VFR81271.1"/>
    </source>
</evidence>
<dbReference type="AlphaFoldDB" id="A0A484U3T8"/>
<dbReference type="Pfam" id="PF22479">
    <property type="entry name" value="Pam3_gp18"/>
    <property type="match status" value="1"/>
</dbReference>
<name>A0A484U3T8_9ZZZZ</name>
<accession>A0A484U3T8</accession>
<sequence>MLTIPVIDENDSLTEVELDGRTYFLRLSWNSEAEIWSLGIENAANELVVAGIALVPDSPILRPYRHLAVPPGDLLALAPDRRDSISREALPAGDVALIYVSAAEVADGALS</sequence>
<proteinExistence type="predicted"/>
<organism evidence="2">
    <name type="scientific">plant metagenome</name>
    <dbReference type="NCBI Taxonomy" id="1297885"/>
    <lineage>
        <taxon>unclassified sequences</taxon>
        <taxon>metagenomes</taxon>
        <taxon>organismal metagenomes</taxon>
    </lineage>
</organism>
<feature type="domain" description="Cyanophage baseplate Pam3 plug gp18" evidence="1">
    <location>
        <begin position="1"/>
        <end position="101"/>
    </location>
</feature>
<dbReference type="EMBL" id="CAADIO010000004">
    <property type="protein sequence ID" value="VFR81271.1"/>
    <property type="molecule type" value="Genomic_DNA"/>
</dbReference>
<protein>
    <recommendedName>
        <fullName evidence="1">Cyanophage baseplate Pam3 plug gp18 domain-containing protein</fullName>
    </recommendedName>
</protein>
<gene>
    <name evidence="2" type="ORF">RAN3_2548</name>
</gene>
<dbReference type="InterPro" id="IPR054252">
    <property type="entry name" value="Pam3_gp18"/>
</dbReference>